<dbReference type="EMBL" id="QJKJ01002008">
    <property type="protein sequence ID" value="RDY04797.1"/>
    <property type="molecule type" value="Genomic_DNA"/>
</dbReference>
<dbReference type="InterPro" id="IPR005199">
    <property type="entry name" value="Glyco_hydro_79"/>
</dbReference>
<dbReference type="FunFam" id="3.20.20.80:FF:000023">
    <property type="entry name" value="heparanase-like protein 3"/>
    <property type="match status" value="1"/>
</dbReference>
<reference evidence="12" key="1">
    <citation type="submission" date="2018-05" db="EMBL/GenBank/DDBJ databases">
        <title>Draft genome of Mucuna pruriens seed.</title>
        <authorList>
            <person name="Nnadi N.E."/>
            <person name="Vos R."/>
            <person name="Hasami M.H."/>
            <person name="Devisetty U.K."/>
            <person name="Aguiy J.C."/>
        </authorList>
    </citation>
    <scope>NUCLEOTIDE SEQUENCE [LARGE SCALE GENOMIC DNA]</scope>
    <source>
        <strain evidence="12">JCA_2017</strain>
    </source>
</reference>
<keyword evidence="5" id="KW-0378">Hydrolase</keyword>
<comment type="caution">
    <text evidence="12">The sequence shown here is derived from an EMBL/GenBank/DDBJ whole genome shotgun (WGS) entry which is preliminary data.</text>
</comment>
<evidence type="ECO:0000313" key="12">
    <source>
        <dbReference type="EMBL" id="RDY04797.1"/>
    </source>
</evidence>
<sequence>MYNFEFDSALSNSIRHKPQPTDTENQRKEKHLFPPSLTLHIVLDLDAAIDTIDPLMRFHLALFLLLASLQATLSQDIEHGSLLVDGAQTKAETGDNFICATIDWWPHDKCDYNHCPWGYSSVVNLDLSHPFLAKAIQALKPLRIRLGGSLQDQVLYDVGSLKSPCHPLQKVKGGLFGFSKGCLHMERWDKLNQFFNETGAIVTFGLNALHGKHQISHNVWEGAWDPTNAYDFIKYTISKGYKIDSWELGNELSGKGIGASVGVAQYGKDLIKLKQILGTLYDNSKFKPSLVAPGGFYEKQWYDRLLQVSGSGIINVLTHHLYNLGPGSDEHLERKILDPERLSKVESIFGNLSETIQKHGPWSYAWVGEAGGAYNSGGNHTLIGGNYGLLNTTTFTPNPDYYRQVLTLFLNSALLWHRLMGKKVLAVSNDVSSPFLRTYAHCSKDRAGVTLLLINLSNQTHFILNVQNPVTASVENEVATSIHKENSFFDKLKKAFSWVGTKGSEVTFREEYHLTPEDGYLRSQTTVLNGIPLVLTDQGDIPTLVPVRNNVRSPIYMVPLSIAFIVYPNFDAPACATHRKL</sequence>
<proteinExistence type="inferred from homology"/>
<dbReference type="GO" id="GO:0005765">
    <property type="term" value="C:lysosomal membrane"/>
    <property type="evidence" value="ECO:0007669"/>
    <property type="project" value="UniProtKB-SubCell"/>
</dbReference>
<evidence type="ECO:0000256" key="1">
    <source>
        <dbReference type="ARBA" id="ARBA00004613"/>
    </source>
</evidence>
<dbReference type="GO" id="GO:0009505">
    <property type="term" value="C:plant-type cell wall"/>
    <property type="evidence" value="ECO:0007669"/>
    <property type="project" value="TreeGrafter"/>
</dbReference>
<keyword evidence="8" id="KW-0458">Lysosome</keyword>
<protein>
    <submittedName>
        <fullName evidence="12">Heparanase-like protein 1</fullName>
    </submittedName>
</protein>
<keyword evidence="4" id="KW-0732">Signal</keyword>
<name>A0A371HPV9_MUCPR</name>
<evidence type="ECO:0000256" key="3">
    <source>
        <dbReference type="ARBA" id="ARBA00022525"/>
    </source>
</evidence>
<dbReference type="Gene3D" id="3.20.20.80">
    <property type="entry name" value="Glycosidases"/>
    <property type="match status" value="1"/>
</dbReference>
<dbReference type="GO" id="GO:0005576">
    <property type="term" value="C:extracellular region"/>
    <property type="evidence" value="ECO:0007669"/>
    <property type="project" value="UniProtKB-SubCell"/>
</dbReference>
<organism evidence="12 13">
    <name type="scientific">Mucuna pruriens</name>
    <name type="common">Velvet bean</name>
    <name type="synonym">Dolichos pruriens</name>
    <dbReference type="NCBI Taxonomy" id="157652"/>
    <lineage>
        <taxon>Eukaryota</taxon>
        <taxon>Viridiplantae</taxon>
        <taxon>Streptophyta</taxon>
        <taxon>Embryophyta</taxon>
        <taxon>Tracheophyta</taxon>
        <taxon>Spermatophyta</taxon>
        <taxon>Magnoliopsida</taxon>
        <taxon>eudicotyledons</taxon>
        <taxon>Gunneridae</taxon>
        <taxon>Pentapetalae</taxon>
        <taxon>rosids</taxon>
        <taxon>fabids</taxon>
        <taxon>Fabales</taxon>
        <taxon>Fabaceae</taxon>
        <taxon>Papilionoideae</taxon>
        <taxon>50 kb inversion clade</taxon>
        <taxon>NPAAA clade</taxon>
        <taxon>indigoferoid/millettioid clade</taxon>
        <taxon>Phaseoleae</taxon>
        <taxon>Mucuna</taxon>
    </lineage>
</organism>
<evidence type="ECO:0000256" key="11">
    <source>
        <dbReference type="SAM" id="MobiDB-lite"/>
    </source>
</evidence>
<accession>A0A371HPV9</accession>
<evidence type="ECO:0000256" key="5">
    <source>
        <dbReference type="ARBA" id="ARBA00022801"/>
    </source>
</evidence>
<dbReference type="Proteomes" id="UP000257109">
    <property type="component" value="Unassembled WGS sequence"/>
</dbReference>
<feature type="non-terminal residue" evidence="12">
    <location>
        <position position="1"/>
    </location>
</feature>
<comment type="function">
    <text evidence="10">Endoglycosidase which is a cell surface and extracellular matrix-degrading enzyme. Cleaves heparan sulfate proteoglycans (HSPGs) into heparan sulfate side chains and core proteoglycans.</text>
</comment>
<dbReference type="PANTHER" id="PTHR14363:SF31">
    <property type="entry name" value="GLYCOSIDE HYDROLASE FAMILY 79 AMINO-TERMINAL DOMAIN PROTEIN"/>
    <property type="match status" value="1"/>
</dbReference>
<comment type="subcellular location">
    <subcellularLocation>
        <location evidence="9">Lysosome membrane</location>
        <topology evidence="9">Peripheral membrane protein</topology>
    </subcellularLocation>
    <subcellularLocation>
        <location evidence="1">Secreted</location>
    </subcellularLocation>
</comment>
<evidence type="ECO:0000256" key="4">
    <source>
        <dbReference type="ARBA" id="ARBA00022729"/>
    </source>
</evidence>
<keyword evidence="7" id="KW-0325">Glycoprotein</keyword>
<dbReference type="GO" id="GO:0004566">
    <property type="term" value="F:beta-glucuronidase activity"/>
    <property type="evidence" value="ECO:0007669"/>
    <property type="project" value="TreeGrafter"/>
</dbReference>
<dbReference type="SUPFAM" id="SSF51445">
    <property type="entry name" value="(Trans)glycosidases"/>
    <property type="match status" value="1"/>
</dbReference>
<evidence type="ECO:0000256" key="9">
    <source>
        <dbReference type="ARBA" id="ARBA00023765"/>
    </source>
</evidence>
<evidence type="ECO:0000256" key="10">
    <source>
        <dbReference type="ARBA" id="ARBA00055929"/>
    </source>
</evidence>
<keyword evidence="3" id="KW-0964">Secreted</keyword>
<evidence type="ECO:0000256" key="7">
    <source>
        <dbReference type="ARBA" id="ARBA00023180"/>
    </source>
</evidence>
<dbReference type="Pfam" id="PF03662">
    <property type="entry name" value="Glyco_hydro_79n"/>
    <property type="match status" value="1"/>
</dbReference>
<evidence type="ECO:0000256" key="6">
    <source>
        <dbReference type="ARBA" id="ARBA00023136"/>
    </source>
</evidence>
<evidence type="ECO:0000313" key="13">
    <source>
        <dbReference type="Proteomes" id="UP000257109"/>
    </source>
</evidence>
<dbReference type="InterPro" id="IPR017853">
    <property type="entry name" value="GH"/>
</dbReference>
<feature type="region of interest" description="Disordered" evidence="11">
    <location>
        <begin position="1"/>
        <end position="28"/>
    </location>
</feature>
<evidence type="ECO:0000256" key="2">
    <source>
        <dbReference type="ARBA" id="ARBA00009800"/>
    </source>
</evidence>
<evidence type="ECO:0000256" key="8">
    <source>
        <dbReference type="ARBA" id="ARBA00023228"/>
    </source>
</evidence>
<comment type="similarity">
    <text evidence="2">Belongs to the glycosyl hydrolase 79 family.</text>
</comment>
<dbReference type="PANTHER" id="PTHR14363">
    <property type="entry name" value="HEPARANASE-RELATED"/>
    <property type="match status" value="1"/>
</dbReference>
<keyword evidence="6" id="KW-0472">Membrane</keyword>
<dbReference type="OrthoDB" id="726732at2759"/>
<gene>
    <name evidence="12" type="ORF">CR513_11432</name>
</gene>
<dbReference type="AlphaFoldDB" id="A0A371HPV9"/>
<keyword evidence="13" id="KW-1185">Reference proteome</keyword>
<dbReference type="STRING" id="157652.A0A371HPV9"/>